<accession>A0AA36D744</accession>
<dbReference type="Pfam" id="PF01549">
    <property type="entry name" value="ShK"/>
    <property type="match status" value="1"/>
</dbReference>
<evidence type="ECO:0000313" key="7">
    <source>
        <dbReference type="Proteomes" id="UP001177023"/>
    </source>
</evidence>
<dbReference type="GO" id="GO:0046872">
    <property type="term" value="F:metal ion binding"/>
    <property type="evidence" value="ECO:0007669"/>
    <property type="project" value="UniProtKB-KW"/>
</dbReference>
<proteinExistence type="predicted"/>
<dbReference type="EMBL" id="CATQJA010002662">
    <property type="protein sequence ID" value="CAJ0581007.1"/>
    <property type="molecule type" value="Genomic_DNA"/>
</dbReference>
<keyword evidence="3" id="KW-1015">Disulfide bond</keyword>
<evidence type="ECO:0000256" key="1">
    <source>
        <dbReference type="ARBA" id="ARBA00022723"/>
    </source>
</evidence>
<feature type="region of interest" description="Disordered" evidence="4">
    <location>
        <begin position="368"/>
        <end position="400"/>
    </location>
</feature>
<dbReference type="AlphaFoldDB" id="A0AA36D744"/>
<dbReference type="PRINTS" id="PR00092">
    <property type="entry name" value="TYROSINASE"/>
</dbReference>
<name>A0AA36D744_9BILA</name>
<keyword evidence="1" id="KW-0479">Metal-binding</keyword>
<dbReference type="PANTHER" id="PTHR11474">
    <property type="entry name" value="TYROSINASE FAMILY MEMBER"/>
    <property type="match status" value="1"/>
</dbReference>
<evidence type="ECO:0000313" key="6">
    <source>
        <dbReference type="EMBL" id="CAJ0581007.1"/>
    </source>
</evidence>
<feature type="compositionally biased region" description="Low complexity" evidence="4">
    <location>
        <begin position="368"/>
        <end position="393"/>
    </location>
</feature>
<keyword evidence="7" id="KW-1185">Reference proteome</keyword>
<gene>
    <name evidence="6" type="ORF">MSPICULIGERA_LOCUS19176</name>
</gene>
<keyword evidence="2" id="KW-0186">Copper</keyword>
<dbReference type="InterPro" id="IPR003582">
    <property type="entry name" value="ShKT_dom"/>
</dbReference>
<evidence type="ECO:0000256" key="3">
    <source>
        <dbReference type="PROSITE-ProRule" id="PRU01005"/>
    </source>
</evidence>
<evidence type="ECO:0000259" key="5">
    <source>
        <dbReference type="PROSITE" id="PS51670"/>
    </source>
</evidence>
<feature type="domain" description="ShKT" evidence="5">
    <location>
        <begin position="445"/>
        <end position="479"/>
    </location>
</feature>
<dbReference type="InterPro" id="IPR050316">
    <property type="entry name" value="Tyrosinase/Hemocyanin"/>
</dbReference>
<dbReference type="Proteomes" id="UP001177023">
    <property type="component" value="Unassembled WGS sequence"/>
</dbReference>
<dbReference type="PROSITE" id="PS00497">
    <property type="entry name" value="TYROSINASE_1"/>
    <property type="match status" value="1"/>
</dbReference>
<dbReference type="InterPro" id="IPR002227">
    <property type="entry name" value="Tyrosinase_Cu-bd"/>
</dbReference>
<comment type="caution">
    <text evidence="3">Lacks conserved residue(s) required for the propagation of feature annotation.</text>
</comment>
<feature type="non-terminal residue" evidence="6">
    <location>
        <position position="1"/>
    </location>
</feature>
<dbReference type="PROSITE" id="PS51670">
    <property type="entry name" value="SHKT"/>
    <property type="match status" value="1"/>
</dbReference>
<dbReference type="PANTHER" id="PTHR11474:SF126">
    <property type="entry name" value="TYROSINASE-LIKE PROTEIN TYR-1-RELATED"/>
    <property type="match status" value="1"/>
</dbReference>
<protein>
    <recommendedName>
        <fullName evidence="5">ShKT domain-containing protein</fullName>
    </recommendedName>
</protein>
<comment type="caution">
    <text evidence="6">The sequence shown here is derived from an EMBL/GenBank/DDBJ whole genome shotgun (WGS) entry which is preliminary data.</text>
</comment>
<dbReference type="Gene3D" id="1.10.10.1940">
    <property type="match status" value="1"/>
</dbReference>
<sequence>MSAGVAPALPPPFSPSAEGCMNYQCLCPYFRGSIGPGGQCMLPQGGVLTMSMRKEYRTMSDNERIRFHNALLQLKRTGDYDRLSVMHRQVGSSSGAHSGPGFLPWHREFMKRFEIAIRLIDPGLSMPYWDSVLDSYLPDPRDSIMFTPLFMGTLDGGGQVVTGSFAGFRTLEGRPNIVRRLGTEGKLFSETAIANAISNPDVQSILAYTAPQAGCPFRPNFAALEYAHSSVHLWIGGDMKPPTTSANDPIFFLHHTFVDYIWEIYRQTRQSRAQREIAYPPDIGTCANSQHFSYAQMRPWDKQNRDGLSNIYTDQIYRYAPRPTCSAQNPYCGSQYLFCDTRGNAHCVAKVRMGGNCRGFEGFDACHQGAPQPTQQQQQPQTRPAATLANAPSTVPPTAAPQPTQAGNCYNDDPCCECTVNRNYMGRYCRKSCNFCQGGDNRQGCVDKHVSCAFWRAQNFCTRRRQWMAENCQASCGWCNISKQQLCVSVARMSRM</sequence>
<dbReference type="SUPFAM" id="SSF48056">
    <property type="entry name" value="Di-copper centre-containing domain"/>
    <property type="match status" value="1"/>
</dbReference>
<dbReference type="GO" id="GO:0016491">
    <property type="term" value="F:oxidoreductase activity"/>
    <property type="evidence" value="ECO:0007669"/>
    <property type="project" value="InterPro"/>
</dbReference>
<reference evidence="6" key="1">
    <citation type="submission" date="2023-06" db="EMBL/GenBank/DDBJ databases">
        <authorList>
            <person name="Delattre M."/>
        </authorList>
    </citation>
    <scope>NUCLEOTIDE SEQUENCE</scope>
    <source>
        <strain evidence="6">AF72</strain>
    </source>
</reference>
<evidence type="ECO:0000256" key="2">
    <source>
        <dbReference type="ARBA" id="ARBA00023008"/>
    </source>
</evidence>
<dbReference type="Gene3D" id="1.10.1280.10">
    <property type="entry name" value="Di-copper center containing domain from catechol oxidase"/>
    <property type="match status" value="1"/>
</dbReference>
<dbReference type="InterPro" id="IPR008922">
    <property type="entry name" value="Di-copper_centre_dom_sf"/>
</dbReference>
<feature type="disulfide bond" evidence="3">
    <location>
        <begin position="445"/>
        <end position="479"/>
    </location>
</feature>
<dbReference type="Pfam" id="PF00264">
    <property type="entry name" value="Tyrosinase"/>
    <property type="match status" value="1"/>
</dbReference>
<dbReference type="SMART" id="SM00254">
    <property type="entry name" value="ShKT"/>
    <property type="match status" value="2"/>
</dbReference>
<dbReference type="PROSITE" id="PS00498">
    <property type="entry name" value="TYROSINASE_2"/>
    <property type="match status" value="1"/>
</dbReference>
<organism evidence="6 7">
    <name type="scientific">Mesorhabditis spiculigera</name>
    <dbReference type="NCBI Taxonomy" id="96644"/>
    <lineage>
        <taxon>Eukaryota</taxon>
        <taxon>Metazoa</taxon>
        <taxon>Ecdysozoa</taxon>
        <taxon>Nematoda</taxon>
        <taxon>Chromadorea</taxon>
        <taxon>Rhabditida</taxon>
        <taxon>Rhabditina</taxon>
        <taxon>Rhabditomorpha</taxon>
        <taxon>Rhabditoidea</taxon>
        <taxon>Rhabditidae</taxon>
        <taxon>Mesorhabditinae</taxon>
        <taxon>Mesorhabditis</taxon>
    </lineage>
</organism>
<evidence type="ECO:0000256" key="4">
    <source>
        <dbReference type="SAM" id="MobiDB-lite"/>
    </source>
</evidence>